<proteinExistence type="predicted"/>
<keyword evidence="2" id="KW-1185">Reference proteome</keyword>
<comment type="caution">
    <text evidence="1">The sequence shown here is derived from an EMBL/GenBank/DDBJ whole genome shotgun (WGS) entry which is preliminary data.</text>
</comment>
<organism evidence="1 2">
    <name type="scientific">Popillia japonica</name>
    <name type="common">Japanese beetle</name>
    <dbReference type="NCBI Taxonomy" id="7064"/>
    <lineage>
        <taxon>Eukaryota</taxon>
        <taxon>Metazoa</taxon>
        <taxon>Ecdysozoa</taxon>
        <taxon>Arthropoda</taxon>
        <taxon>Hexapoda</taxon>
        <taxon>Insecta</taxon>
        <taxon>Pterygota</taxon>
        <taxon>Neoptera</taxon>
        <taxon>Endopterygota</taxon>
        <taxon>Coleoptera</taxon>
        <taxon>Polyphaga</taxon>
        <taxon>Scarabaeiformia</taxon>
        <taxon>Scarabaeidae</taxon>
        <taxon>Rutelinae</taxon>
        <taxon>Popillia</taxon>
    </lineage>
</organism>
<evidence type="ECO:0000313" key="1">
    <source>
        <dbReference type="EMBL" id="KAK9681046.1"/>
    </source>
</evidence>
<protein>
    <submittedName>
        <fullName evidence="1">Uncharacterized protein</fullName>
    </submittedName>
</protein>
<sequence>MIEQTSNVAYGIVITPYSVINDNIYRGNLGHYPSASYVCRCNEKQGKQKRKGNGRLVFDEGGHLISLKYAGQDIWTITSLFFKLYVLVAPESALTLEDSSFNKKLKALEQNKNTEPKRMKPLKISNDMLVCLLRRNPNSGGLSPNGEDWNEEVEESNRSLKILNLTITQGMLQYVTVRITKQDVLD</sequence>
<dbReference type="AlphaFoldDB" id="A0AAW1HWC6"/>
<dbReference type="Proteomes" id="UP001458880">
    <property type="component" value="Unassembled WGS sequence"/>
</dbReference>
<accession>A0AAW1HWC6</accession>
<reference evidence="1 2" key="1">
    <citation type="journal article" date="2024" name="BMC Genomics">
        <title>De novo assembly and annotation of Popillia japonica's genome with initial clues to its potential as an invasive pest.</title>
        <authorList>
            <person name="Cucini C."/>
            <person name="Boschi S."/>
            <person name="Funari R."/>
            <person name="Cardaioli E."/>
            <person name="Iannotti N."/>
            <person name="Marturano G."/>
            <person name="Paoli F."/>
            <person name="Bruttini M."/>
            <person name="Carapelli A."/>
            <person name="Frati F."/>
            <person name="Nardi F."/>
        </authorList>
    </citation>
    <scope>NUCLEOTIDE SEQUENCE [LARGE SCALE GENOMIC DNA]</scope>
    <source>
        <strain evidence="1">DMR45628</strain>
    </source>
</reference>
<evidence type="ECO:0000313" key="2">
    <source>
        <dbReference type="Proteomes" id="UP001458880"/>
    </source>
</evidence>
<name>A0AAW1HWC6_POPJA</name>
<gene>
    <name evidence="1" type="ORF">QE152_g38615</name>
</gene>
<dbReference type="EMBL" id="JASPKY010000852">
    <property type="protein sequence ID" value="KAK9681046.1"/>
    <property type="molecule type" value="Genomic_DNA"/>
</dbReference>